<keyword evidence="3" id="KW-1185">Reference proteome</keyword>
<accession>A0A4Y2H5K4</accession>
<organism evidence="2 3">
    <name type="scientific">Araneus ventricosus</name>
    <name type="common">Orbweaver spider</name>
    <name type="synonym">Epeira ventricosa</name>
    <dbReference type="NCBI Taxonomy" id="182803"/>
    <lineage>
        <taxon>Eukaryota</taxon>
        <taxon>Metazoa</taxon>
        <taxon>Ecdysozoa</taxon>
        <taxon>Arthropoda</taxon>
        <taxon>Chelicerata</taxon>
        <taxon>Arachnida</taxon>
        <taxon>Araneae</taxon>
        <taxon>Araneomorphae</taxon>
        <taxon>Entelegynae</taxon>
        <taxon>Araneoidea</taxon>
        <taxon>Araneidae</taxon>
        <taxon>Araneus</taxon>
    </lineage>
</organism>
<evidence type="ECO:0000313" key="3">
    <source>
        <dbReference type="Proteomes" id="UP000499080"/>
    </source>
</evidence>
<feature type="compositionally biased region" description="Polar residues" evidence="1">
    <location>
        <begin position="31"/>
        <end position="42"/>
    </location>
</feature>
<proteinExistence type="predicted"/>
<feature type="non-terminal residue" evidence="2">
    <location>
        <position position="1"/>
    </location>
</feature>
<name>A0A4Y2H5K4_ARAVE</name>
<reference evidence="2 3" key="1">
    <citation type="journal article" date="2019" name="Sci. Rep.">
        <title>Orb-weaving spider Araneus ventricosus genome elucidates the spidroin gene catalogue.</title>
        <authorList>
            <person name="Kono N."/>
            <person name="Nakamura H."/>
            <person name="Ohtoshi R."/>
            <person name="Moran D.A.P."/>
            <person name="Shinohara A."/>
            <person name="Yoshida Y."/>
            <person name="Fujiwara M."/>
            <person name="Mori M."/>
            <person name="Tomita M."/>
            <person name="Arakawa K."/>
        </authorList>
    </citation>
    <scope>NUCLEOTIDE SEQUENCE [LARGE SCALE GENOMIC DNA]</scope>
</reference>
<dbReference type="EMBL" id="BGPR01101926">
    <property type="protein sequence ID" value="GBM61390.1"/>
    <property type="molecule type" value="Genomic_DNA"/>
</dbReference>
<sequence>DHVIAMGAMELEPARGAESSATEQRQEEQFQKTQFHSSTNPD</sequence>
<evidence type="ECO:0000256" key="1">
    <source>
        <dbReference type="SAM" id="MobiDB-lite"/>
    </source>
</evidence>
<feature type="region of interest" description="Disordered" evidence="1">
    <location>
        <begin position="1"/>
        <end position="42"/>
    </location>
</feature>
<dbReference type="Proteomes" id="UP000499080">
    <property type="component" value="Unassembled WGS sequence"/>
</dbReference>
<evidence type="ECO:0000313" key="2">
    <source>
        <dbReference type="EMBL" id="GBM61390.1"/>
    </source>
</evidence>
<protein>
    <submittedName>
        <fullName evidence="2">Uncharacterized protein</fullName>
    </submittedName>
</protein>
<dbReference type="AlphaFoldDB" id="A0A4Y2H5K4"/>
<comment type="caution">
    <text evidence="2">The sequence shown here is derived from an EMBL/GenBank/DDBJ whole genome shotgun (WGS) entry which is preliminary data.</text>
</comment>
<gene>
    <name evidence="2" type="ORF">AVEN_59773_1</name>
</gene>